<dbReference type="Proteomes" id="UP001163324">
    <property type="component" value="Chromosome 1"/>
</dbReference>
<name>A0ACC0VFJ8_9HYPO</name>
<comment type="caution">
    <text evidence="1">The sequence shown here is derived from an EMBL/GenBank/DDBJ whole genome shotgun (WGS) entry which is preliminary data.</text>
</comment>
<evidence type="ECO:0000313" key="1">
    <source>
        <dbReference type="EMBL" id="KAI9904672.1"/>
    </source>
</evidence>
<protein>
    <submittedName>
        <fullName evidence="1">Uncharacterized protein</fullName>
    </submittedName>
</protein>
<sequence length="996" mass="109451">MAGPSLSHILDPPQPTARSGHYAASQPYVRHDSDSNRTHAATPTSTSLSSSVSPRIQQKTPTSVSPSAPATASPAVAPTSAPPAAVSGVAAAAASAGTHGQQAASSPAPSQSNHSGNNLYACRDCGRSYSRPEHLVRHVQTHTLGRRFTCDICQKSFARKDLLRRHVANHDNDSPKKRRRTTTSPGAGRVSHACRSCAVARVKCDDQKPCKRCVSRKLTCVSSEAPSTAAMHLMHLSANSHSVSANNGINPTSNDGDKPATTHSSTASTGSASPAPYSQARPMPVLPAPSQGTAIVDRTIAGSPALPPMNPDDSYGTDYAPPSLAESLPSLAASNRLPFPEFLRNVLFENQMDPGRMTDYQGLGILDFCDNVCLEMTDADFGLLDYWNTEGLNSAVDGHSRSDSSTDSSHLRQSFAKLWANSPWSWDGRSRESSYRNSASPPMGRELVERTVPERLEQSARDRVLALVLGNCRQNSLLNRVASSFPSTEVMDTLIHNFLSCLARQSSEWIHFPSFRLNEQWPEWIAMAAATGAVLTPIPTLHRFGFALQDAVRLSLLGRFQDTSSPIQDMGLVQALILVQDIGLWSGNRRKMEIAECHLGIPVTMMRYRAKFQKSSYPVRAVEPSDEGSLLEDKWRKWVERERWKRLVFHCYLRDAQCSLTTLTNPTMSYAELTLPMPEPRELWHAMSAVEWKSEYLARHNGANIRPPSVGDLLHEVQVLPANHQRVDMQLSIAIYLHGVWALILEYQQLSAVHRARSYSGSVAGNQGLLLNSRHQELVKDLSNFHLMSADWPDMTPQEHLMLSLLLMHLHVSMDDLQLFAGKEGEDQARRTLPVLQQWANSPEARSALWYAGQVMRHAKSMAPGQLKDFCAVGVHQACMTLWTYGIVTKADRRHQQPLPGQFGWELVYLDGTDTMSIQRFVGFGQGRPAIQGPVVRDATSEAPLAEPKACVDIAQDILRGNFRNRNGTEGVPPIVENLCRLIKQLGDAAWTVGLG</sequence>
<proteinExistence type="predicted"/>
<keyword evidence="2" id="KW-1185">Reference proteome</keyword>
<organism evidence="1 2">
    <name type="scientific">Trichothecium roseum</name>
    <dbReference type="NCBI Taxonomy" id="47278"/>
    <lineage>
        <taxon>Eukaryota</taxon>
        <taxon>Fungi</taxon>
        <taxon>Dikarya</taxon>
        <taxon>Ascomycota</taxon>
        <taxon>Pezizomycotina</taxon>
        <taxon>Sordariomycetes</taxon>
        <taxon>Hypocreomycetidae</taxon>
        <taxon>Hypocreales</taxon>
        <taxon>Hypocreales incertae sedis</taxon>
        <taxon>Trichothecium</taxon>
    </lineage>
</organism>
<accession>A0ACC0VFJ8</accession>
<evidence type="ECO:0000313" key="2">
    <source>
        <dbReference type="Proteomes" id="UP001163324"/>
    </source>
</evidence>
<dbReference type="EMBL" id="CM047940">
    <property type="protein sequence ID" value="KAI9904672.1"/>
    <property type="molecule type" value="Genomic_DNA"/>
</dbReference>
<gene>
    <name evidence="1" type="ORF">N3K66_001201</name>
</gene>
<reference evidence="1" key="1">
    <citation type="submission" date="2022-10" db="EMBL/GenBank/DDBJ databases">
        <title>Complete Genome of Trichothecium roseum strain YXFP-22015, a Plant Pathogen Isolated from Citrus.</title>
        <authorList>
            <person name="Wang Y."/>
            <person name="Zhu L."/>
        </authorList>
    </citation>
    <scope>NUCLEOTIDE SEQUENCE</scope>
    <source>
        <strain evidence="1">YXFP-22015</strain>
    </source>
</reference>